<dbReference type="AlphaFoldDB" id="A0A401ISZ5"/>
<evidence type="ECO:0000259" key="1">
    <source>
        <dbReference type="Pfam" id="PF03374"/>
    </source>
</evidence>
<evidence type="ECO:0000313" key="2">
    <source>
        <dbReference type="EMBL" id="GBG94615.1"/>
    </source>
</evidence>
<dbReference type="Pfam" id="PF09669">
    <property type="entry name" value="Phage_pRha"/>
    <property type="match status" value="1"/>
</dbReference>
<name>A0A401ISZ5_9LACO</name>
<protein>
    <recommendedName>
        <fullName evidence="1">Antirepressor protein C-terminal domain-containing protein</fullName>
    </recommendedName>
</protein>
<proteinExistence type="predicted"/>
<reference evidence="3" key="1">
    <citation type="journal article" date="2019" name="Int. J. Syst. Evol. Microbiol.">
        <title>Lactobacillus salitolerans sp. nov., a novel lactic acid bacterium isolated from spent mushroom substrates.</title>
        <authorList>
            <person name="Tohno M."/>
            <person name="Tanizawa Y."/>
            <person name="Kojima Y."/>
            <person name="Sakamoto M."/>
            <person name="Nakamura Y."/>
            <person name="Ohkuma M."/>
            <person name="Kobayashi H."/>
        </authorList>
    </citation>
    <scope>NUCLEOTIDE SEQUENCE [LARGE SCALE GENOMIC DNA]</scope>
    <source>
        <strain evidence="3">YK43</strain>
    </source>
</reference>
<organism evidence="2 3">
    <name type="scientific">Ligilactobacillus salitolerans</name>
    <dbReference type="NCBI Taxonomy" id="1808352"/>
    <lineage>
        <taxon>Bacteria</taxon>
        <taxon>Bacillati</taxon>
        <taxon>Bacillota</taxon>
        <taxon>Bacilli</taxon>
        <taxon>Lactobacillales</taxon>
        <taxon>Lactobacillaceae</taxon>
        <taxon>Ligilactobacillus</taxon>
    </lineage>
</organism>
<dbReference type="InterPro" id="IPR005039">
    <property type="entry name" value="Ant_C"/>
</dbReference>
<dbReference type="RefSeq" id="WP_124976187.1">
    <property type="nucleotide sequence ID" value="NZ_BFFP01000015.1"/>
</dbReference>
<dbReference type="OrthoDB" id="9812611at2"/>
<accession>A0A401ISZ5</accession>
<dbReference type="EMBL" id="BFFP01000015">
    <property type="protein sequence ID" value="GBG94615.1"/>
    <property type="molecule type" value="Genomic_DNA"/>
</dbReference>
<feature type="domain" description="Antirepressor protein C-terminal" evidence="1">
    <location>
        <begin position="136"/>
        <end position="239"/>
    </location>
</feature>
<evidence type="ECO:0000313" key="3">
    <source>
        <dbReference type="Proteomes" id="UP000286848"/>
    </source>
</evidence>
<keyword evidence="3" id="KW-1185">Reference proteome</keyword>
<dbReference type="GO" id="GO:0003677">
    <property type="term" value="F:DNA binding"/>
    <property type="evidence" value="ECO:0007669"/>
    <property type="project" value="InterPro"/>
</dbReference>
<dbReference type="Proteomes" id="UP000286848">
    <property type="component" value="Unassembled WGS sequence"/>
</dbReference>
<gene>
    <name evidence="2" type="ORF">LFYK43_10740</name>
</gene>
<dbReference type="NCBIfam" id="TIGR02681">
    <property type="entry name" value="phage_pRha"/>
    <property type="match status" value="1"/>
</dbReference>
<dbReference type="Pfam" id="PF03374">
    <property type="entry name" value="ANT"/>
    <property type="match status" value="1"/>
</dbReference>
<sequence length="251" mass="28925">MNNLAAIKTDMTIESREVAKMISKRHDHLVRDIQGYINDISENPNLGTQDFFIESSYKSEGNNKTYPCYLLTKKGCEFVANKMTGKKGNLFTASYITKFNQMEQSQPVQQYQIPQTLPEALRLAADEAETIEAQKKQIEHDRPLAMYTEIILKNPGLTKTSVIAKNYGMSAATFNELLHQLHIQYRQGNDWMLYAEYQNKGYTHSEPFAFKHKDGTKDVKYSMKWTQEGQKFLYDRLKEVGIVPAVERMKG</sequence>
<comment type="caution">
    <text evidence="2">The sequence shown here is derived from an EMBL/GenBank/DDBJ whole genome shotgun (WGS) entry which is preliminary data.</text>
</comment>
<dbReference type="InterPro" id="IPR014054">
    <property type="entry name" value="Phage_regulatory_Rha"/>
</dbReference>